<evidence type="ECO:0000256" key="4">
    <source>
        <dbReference type="ARBA" id="ARBA00022982"/>
    </source>
</evidence>
<keyword evidence="2" id="KW-0004">4Fe-4S</keyword>
<dbReference type="InterPro" id="IPR017900">
    <property type="entry name" value="4Fe4S_Fe_S_CS"/>
</dbReference>
<dbReference type="PANTHER" id="PTHR30176:SF3">
    <property type="entry name" value="FERREDOXIN-TYPE PROTEIN NAPH"/>
    <property type="match status" value="1"/>
</dbReference>
<evidence type="ECO:0000256" key="3">
    <source>
        <dbReference type="ARBA" id="ARBA00022723"/>
    </source>
</evidence>
<keyword evidence="5" id="KW-0408">Iron</keyword>
<dbReference type="PANTHER" id="PTHR30176">
    <property type="entry name" value="FERREDOXIN-TYPE PROTEIN NAPH"/>
    <property type="match status" value="1"/>
</dbReference>
<evidence type="ECO:0000259" key="8">
    <source>
        <dbReference type="PROSITE" id="PS51379"/>
    </source>
</evidence>
<name>A0ABY7VSQ9_9BACT</name>
<evidence type="ECO:0000256" key="7">
    <source>
        <dbReference type="SAM" id="Phobius"/>
    </source>
</evidence>
<feature type="transmembrane region" description="Helical" evidence="7">
    <location>
        <begin position="174"/>
        <end position="202"/>
    </location>
</feature>
<dbReference type="PROSITE" id="PS00198">
    <property type="entry name" value="4FE4S_FER_1"/>
    <property type="match status" value="1"/>
</dbReference>
<keyword evidence="10" id="KW-1185">Reference proteome</keyword>
<reference evidence="9 10" key="1">
    <citation type="submission" date="2023-02" db="EMBL/GenBank/DDBJ databases">
        <title>Genome sequence of Lentisphaera profundi SAORIC-696.</title>
        <authorList>
            <person name="Kim e."/>
            <person name="Cho J.-C."/>
            <person name="Choi A."/>
            <person name="Kang I."/>
        </authorList>
    </citation>
    <scope>NUCLEOTIDE SEQUENCE [LARGE SCALE GENOMIC DNA]</scope>
    <source>
        <strain evidence="9 10">SAORIC-696</strain>
    </source>
</reference>
<proteinExistence type="predicted"/>
<accession>A0ABY7VSQ9</accession>
<feature type="domain" description="4Fe-4S ferredoxin-type" evidence="8">
    <location>
        <begin position="259"/>
        <end position="280"/>
    </location>
</feature>
<evidence type="ECO:0000313" key="9">
    <source>
        <dbReference type="EMBL" id="WDE96250.1"/>
    </source>
</evidence>
<dbReference type="PROSITE" id="PS51379">
    <property type="entry name" value="4FE4S_FER_2"/>
    <property type="match status" value="2"/>
</dbReference>
<dbReference type="SUPFAM" id="SSF54862">
    <property type="entry name" value="4Fe-4S ferredoxins"/>
    <property type="match status" value="1"/>
</dbReference>
<feature type="transmembrane region" description="Helical" evidence="7">
    <location>
        <begin position="12"/>
        <end position="32"/>
    </location>
</feature>
<keyword evidence="7" id="KW-1133">Transmembrane helix</keyword>
<evidence type="ECO:0000256" key="2">
    <source>
        <dbReference type="ARBA" id="ARBA00022485"/>
    </source>
</evidence>
<dbReference type="InterPro" id="IPR017896">
    <property type="entry name" value="4Fe4S_Fe-S-bd"/>
</dbReference>
<keyword evidence="7" id="KW-0812">Transmembrane</keyword>
<keyword evidence="6" id="KW-0411">Iron-sulfur</keyword>
<evidence type="ECO:0000313" key="10">
    <source>
        <dbReference type="Proteomes" id="UP001214250"/>
    </source>
</evidence>
<gene>
    <name evidence="9" type="ORF">PQO03_11080</name>
</gene>
<feature type="transmembrane region" description="Helical" evidence="7">
    <location>
        <begin position="208"/>
        <end position="234"/>
    </location>
</feature>
<dbReference type="InterPro" id="IPR051684">
    <property type="entry name" value="Electron_Trans/Redox"/>
</dbReference>
<feature type="transmembrane region" description="Helical" evidence="7">
    <location>
        <begin position="125"/>
        <end position="153"/>
    </location>
</feature>
<evidence type="ECO:0000256" key="5">
    <source>
        <dbReference type="ARBA" id="ARBA00023004"/>
    </source>
</evidence>
<dbReference type="Proteomes" id="UP001214250">
    <property type="component" value="Chromosome 1"/>
</dbReference>
<feature type="domain" description="4Fe-4S ferredoxin-type" evidence="8">
    <location>
        <begin position="283"/>
        <end position="313"/>
    </location>
</feature>
<sequence length="315" mass="34909">MKKKFITGKKLLIFSVISRSLVLLLLCLLAMWTEYLNLKVGYNNARLVELSAGSDRPIYGKLLRQFYESSDAFFSFFGDPIQVMQSNGGMTWSIRLMGVPFSDPVAGMALIARNHTLPLSFGLGLIIPLTIVLLFGRVFCSYICPASLVFFIAARIRRYLGKFFIFPEFNTSPALAWGILCGGLLCSTLFGYGIWTLILPYFAIGQTIFHGLAFGTLSVTIISLAFFLTFDLILGQQFTCRNLCPTGRLLGFLGQKSKVIIKRDASQCVDSCHSCTQICPLKVDPKKDETRDCSLCGECLSVCPSKCLSVGIRKK</sequence>
<keyword evidence="3" id="KW-0479">Metal-binding</keyword>
<organism evidence="9 10">
    <name type="scientific">Lentisphaera profundi</name>
    <dbReference type="NCBI Taxonomy" id="1658616"/>
    <lineage>
        <taxon>Bacteria</taxon>
        <taxon>Pseudomonadati</taxon>
        <taxon>Lentisphaerota</taxon>
        <taxon>Lentisphaeria</taxon>
        <taxon>Lentisphaerales</taxon>
        <taxon>Lentisphaeraceae</taxon>
        <taxon>Lentisphaera</taxon>
    </lineage>
</organism>
<evidence type="ECO:0000256" key="6">
    <source>
        <dbReference type="ARBA" id="ARBA00023014"/>
    </source>
</evidence>
<keyword evidence="7" id="KW-0472">Membrane</keyword>
<evidence type="ECO:0000256" key="1">
    <source>
        <dbReference type="ARBA" id="ARBA00022448"/>
    </source>
</evidence>
<dbReference type="EMBL" id="CP117811">
    <property type="protein sequence ID" value="WDE96250.1"/>
    <property type="molecule type" value="Genomic_DNA"/>
</dbReference>
<keyword evidence="4" id="KW-0249">Electron transport</keyword>
<keyword evidence="1" id="KW-0813">Transport</keyword>
<dbReference type="Pfam" id="PF12801">
    <property type="entry name" value="Fer4_5"/>
    <property type="match status" value="2"/>
</dbReference>
<protein>
    <submittedName>
        <fullName evidence="9">4Fe-4S binding protein</fullName>
    </submittedName>
</protein>
<dbReference type="RefSeq" id="WP_274150326.1">
    <property type="nucleotide sequence ID" value="NZ_CP117811.1"/>
</dbReference>